<keyword evidence="1" id="KW-0175">Coiled coil</keyword>
<dbReference type="Proteomes" id="UP000604825">
    <property type="component" value="Unassembled WGS sequence"/>
</dbReference>
<sequence>MVIMNELPGFLTNHSSHLKGSEPGKDYIYGAIFCSLGKYPISPSVVRALLERWDSVANTFVFPCGERTITLLDMKNMAGLPLDGEPYDEFIPSRAYMEPAMLLYPKTLLPLYRAWRKLEDGGKVTFQKWCDYFHCTPGNLSGFDSSEFSNIYTAAFLTLWICCFAIVGGGPYIRPGVLVTASWMTLGRQFALAQPALCSLYYSLRLISTKPINPASLRKLWPVHYLIGWIGDHIPAVFGNRMKHVNIPVCPYPSVRPTMLDTMSRKPTLFSPKSAHKLLCRDKNILWNPYEPLDEDLTAQPNSLRTNRIFDLSLRRGMLPWRIATYKTDFCILEPYHPERAARQFGLDQVVPHLPLTSLVTEFDVGIAYAHWRHLLRPIYEDSHLIPDEYRVGRASLAWVRWFSAFIEPFNSILHSLGQDNLYDPISFGARQCDYHIHPGLAPRNLSSRDLTVVQRVAEEHLQDYLVSIMNKEMTNNDHWKRAAQPSGCTGRLSGSNSHDCGQQLDHPSSGQALSKDTQSMDATEIEKIFLATAYQVSLKVLNGLDVTTLKDPERCAALQLTSTSLPGNFASISKIKAMLDKLVAISQQLQLAHSEFEASSGRVDQAVGQVKQELSVKKNALQATAQEMISVEERKAELLAEVAKFNLALKELEEKEEKLLKTQSAQELEVKEQEQALCDATTKANKRANDDLRAKTMMCIRTFICFQCIGRAH</sequence>
<evidence type="ECO:0000313" key="4">
    <source>
        <dbReference type="EMBL" id="CAD6202542.1"/>
    </source>
</evidence>
<dbReference type="PANTHER" id="PTHR46033">
    <property type="entry name" value="PROTEIN MAIN-LIKE 2"/>
    <property type="match status" value="1"/>
</dbReference>
<evidence type="ECO:0000256" key="2">
    <source>
        <dbReference type="SAM" id="MobiDB-lite"/>
    </source>
</evidence>
<dbReference type="OrthoDB" id="694455at2759"/>
<comment type="caution">
    <text evidence="4">The sequence shown here is derived from an EMBL/GenBank/DDBJ whole genome shotgun (WGS) entry which is preliminary data.</text>
</comment>
<dbReference type="GO" id="GO:0010073">
    <property type="term" value="P:meristem maintenance"/>
    <property type="evidence" value="ECO:0007669"/>
    <property type="project" value="InterPro"/>
</dbReference>
<evidence type="ECO:0000256" key="1">
    <source>
        <dbReference type="SAM" id="Coils"/>
    </source>
</evidence>
<gene>
    <name evidence="4" type="ORF">NCGR_LOCUS830</name>
</gene>
<organism evidence="4 5">
    <name type="scientific">Miscanthus lutarioriparius</name>
    <dbReference type="NCBI Taxonomy" id="422564"/>
    <lineage>
        <taxon>Eukaryota</taxon>
        <taxon>Viridiplantae</taxon>
        <taxon>Streptophyta</taxon>
        <taxon>Embryophyta</taxon>
        <taxon>Tracheophyta</taxon>
        <taxon>Spermatophyta</taxon>
        <taxon>Magnoliopsida</taxon>
        <taxon>Liliopsida</taxon>
        <taxon>Poales</taxon>
        <taxon>Poaceae</taxon>
        <taxon>PACMAD clade</taxon>
        <taxon>Panicoideae</taxon>
        <taxon>Andropogonodae</taxon>
        <taxon>Andropogoneae</taxon>
        <taxon>Saccharinae</taxon>
        <taxon>Miscanthus</taxon>
    </lineage>
</organism>
<dbReference type="Pfam" id="PF10536">
    <property type="entry name" value="PMD"/>
    <property type="match status" value="1"/>
</dbReference>
<accession>A0A811M730</accession>
<feature type="compositionally biased region" description="Polar residues" evidence="2">
    <location>
        <begin position="493"/>
        <end position="518"/>
    </location>
</feature>
<dbReference type="EMBL" id="CAJGYO010000001">
    <property type="protein sequence ID" value="CAD6202542.1"/>
    <property type="molecule type" value="Genomic_DNA"/>
</dbReference>
<protein>
    <recommendedName>
        <fullName evidence="3">Aminotransferase-like plant mobile domain-containing protein</fullName>
    </recommendedName>
</protein>
<evidence type="ECO:0000313" key="5">
    <source>
        <dbReference type="Proteomes" id="UP000604825"/>
    </source>
</evidence>
<evidence type="ECO:0000259" key="3">
    <source>
        <dbReference type="Pfam" id="PF10536"/>
    </source>
</evidence>
<feature type="domain" description="Aminotransferase-like plant mobile" evidence="3">
    <location>
        <begin position="28"/>
        <end position="403"/>
    </location>
</feature>
<reference evidence="4" key="1">
    <citation type="submission" date="2020-10" db="EMBL/GenBank/DDBJ databases">
        <authorList>
            <person name="Han B."/>
            <person name="Lu T."/>
            <person name="Zhao Q."/>
            <person name="Huang X."/>
            <person name="Zhao Y."/>
        </authorList>
    </citation>
    <scope>NUCLEOTIDE SEQUENCE</scope>
</reference>
<name>A0A811M730_9POAL</name>
<feature type="coiled-coil region" evidence="1">
    <location>
        <begin position="622"/>
        <end position="670"/>
    </location>
</feature>
<proteinExistence type="predicted"/>
<dbReference type="AlphaFoldDB" id="A0A811M730"/>
<dbReference type="InterPro" id="IPR044824">
    <property type="entry name" value="MAIN-like"/>
</dbReference>
<dbReference type="PANTHER" id="PTHR46033:SF65">
    <property type="entry name" value="AMINOTRANSFERASE-LIKE PLANT MOBILE DOMAIN-CONTAINING PROTEIN"/>
    <property type="match status" value="1"/>
</dbReference>
<keyword evidence="5" id="KW-1185">Reference proteome</keyword>
<dbReference type="InterPro" id="IPR019557">
    <property type="entry name" value="AminoTfrase-like_pln_mobile"/>
</dbReference>
<feature type="region of interest" description="Disordered" evidence="2">
    <location>
        <begin position="481"/>
        <end position="518"/>
    </location>
</feature>